<name>A0ABQ0S5W9_9PSEU</name>
<protein>
    <submittedName>
        <fullName evidence="2">Aminopeptidase</fullName>
    </submittedName>
</protein>
<keyword evidence="2" id="KW-0031">Aminopeptidase</keyword>
<keyword evidence="2" id="KW-0645">Protease</keyword>
<dbReference type="Gene3D" id="3.90.230.10">
    <property type="entry name" value="Creatinase/methionine aminopeptidase superfamily"/>
    <property type="match status" value="1"/>
</dbReference>
<dbReference type="SUPFAM" id="SSF55920">
    <property type="entry name" value="Creatinase/aminopeptidase"/>
    <property type="match status" value="1"/>
</dbReference>
<evidence type="ECO:0000313" key="3">
    <source>
        <dbReference type="Proteomes" id="UP000320693"/>
    </source>
</evidence>
<dbReference type="PANTHER" id="PTHR46112">
    <property type="entry name" value="AMINOPEPTIDASE"/>
    <property type="match status" value="1"/>
</dbReference>
<sequence length="231" mass="25887">MAMTAAEQTRIDALRAAEEKAGVLFETAVGRGLIVPGATEREVSDGIRDLAGELFGIHRFWHKRIVRSGRNTVSPYRENPPDLTIAADDIVFVDFGPIFEEWEADFGRTYVVGADPAKHRLAADLPRLWEDGRRRFREQDDITGEELYRYVLGRIAEAGWEHPETHAGHLVGEFPHERIEGDQRGSYITDGNTAPLRRTGPSGRACHWILEIHIVDPAGGFGGFFEQLLDI</sequence>
<dbReference type="Proteomes" id="UP000320693">
    <property type="component" value="Unassembled WGS sequence"/>
</dbReference>
<feature type="domain" description="Peptidase M24" evidence="1">
    <location>
        <begin position="13"/>
        <end position="178"/>
    </location>
</feature>
<dbReference type="EMBL" id="BJNH01000075">
    <property type="protein sequence ID" value="GEC28302.1"/>
    <property type="molecule type" value="Genomic_DNA"/>
</dbReference>
<dbReference type="GO" id="GO:0004177">
    <property type="term" value="F:aminopeptidase activity"/>
    <property type="evidence" value="ECO:0007669"/>
    <property type="project" value="UniProtKB-KW"/>
</dbReference>
<evidence type="ECO:0000259" key="1">
    <source>
        <dbReference type="Pfam" id="PF00557"/>
    </source>
</evidence>
<accession>A0ABQ0S5W9</accession>
<reference evidence="2 3" key="1">
    <citation type="submission" date="2019-06" db="EMBL/GenBank/DDBJ databases">
        <title>Whole genome shotgun sequence of Pseudonocardia saturnea NBRC 14499.</title>
        <authorList>
            <person name="Hosoyama A."/>
            <person name="Uohara A."/>
            <person name="Ohji S."/>
            <person name="Ichikawa N."/>
        </authorList>
    </citation>
    <scope>NUCLEOTIDE SEQUENCE [LARGE SCALE GENOMIC DNA]</scope>
    <source>
        <strain evidence="2 3">NBRC 14499</strain>
    </source>
</reference>
<gene>
    <name evidence="2" type="ORF">PSA01_53310</name>
</gene>
<comment type="caution">
    <text evidence="2">The sequence shown here is derived from an EMBL/GenBank/DDBJ whole genome shotgun (WGS) entry which is preliminary data.</text>
</comment>
<evidence type="ECO:0000313" key="2">
    <source>
        <dbReference type="EMBL" id="GEC28302.1"/>
    </source>
</evidence>
<dbReference type="InterPro" id="IPR036005">
    <property type="entry name" value="Creatinase/aminopeptidase-like"/>
</dbReference>
<dbReference type="InterPro" id="IPR000994">
    <property type="entry name" value="Pept_M24"/>
</dbReference>
<organism evidence="2 3">
    <name type="scientific">Pseudonocardia saturnea</name>
    <dbReference type="NCBI Taxonomy" id="33909"/>
    <lineage>
        <taxon>Bacteria</taxon>
        <taxon>Bacillati</taxon>
        <taxon>Actinomycetota</taxon>
        <taxon>Actinomycetes</taxon>
        <taxon>Pseudonocardiales</taxon>
        <taxon>Pseudonocardiaceae</taxon>
        <taxon>Pseudonocardia</taxon>
    </lineage>
</organism>
<dbReference type="InterPro" id="IPR050659">
    <property type="entry name" value="Peptidase_M24B"/>
</dbReference>
<dbReference type="PANTHER" id="PTHR46112:SF2">
    <property type="entry name" value="XAA-PRO AMINOPEPTIDASE P-RELATED"/>
    <property type="match status" value="1"/>
</dbReference>
<keyword evidence="3" id="KW-1185">Reference proteome</keyword>
<proteinExistence type="predicted"/>
<dbReference type="Pfam" id="PF00557">
    <property type="entry name" value="Peptidase_M24"/>
    <property type="match status" value="1"/>
</dbReference>
<dbReference type="CDD" id="cd01066">
    <property type="entry name" value="APP_MetAP"/>
    <property type="match status" value="1"/>
</dbReference>
<keyword evidence="2" id="KW-0378">Hydrolase</keyword>